<keyword evidence="3" id="KW-1185">Reference proteome</keyword>
<protein>
    <recommendedName>
        <fullName evidence="4">Lipoprotein</fullName>
    </recommendedName>
</protein>
<keyword evidence="1" id="KW-1133">Transmembrane helix</keyword>
<evidence type="ECO:0000313" key="2">
    <source>
        <dbReference type="EMBL" id="MBW2960565.1"/>
    </source>
</evidence>
<dbReference type="EMBL" id="JAHWDF010000002">
    <property type="protein sequence ID" value="MBW2960565.1"/>
    <property type="molecule type" value="Genomic_DNA"/>
</dbReference>
<proteinExistence type="predicted"/>
<dbReference type="Proteomes" id="UP000719267">
    <property type="component" value="Unassembled WGS sequence"/>
</dbReference>
<evidence type="ECO:0000313" key="3">
    <source>
        <dbReference type="Proteomes" id="UP000719267"/>
    </source>
</evidence>
<evidence type="ECO:0000256" key="1">
    <source>
        <dbReference type="SAM" id="Phobius"/>
    </source>
</evidence>
<comment type="caution">
    <text evidence="2">The sequence shown here is derived from an EMBL/GenBank/DDBJ whole genome shotgun (WGS) entry which is preliminary data.</text>
</comment>
<reference evidence="2 3" key="1">
    <citation type="submission" date="2021-07" db="EMBL/GenBank/DDBJ databases">
        <title>Mesonia aestuariivivens sp. nov., isolated from a tidal flat.</title>
        <authorList>
            <person name="Kim Y.-O."/>
            <person name="Yoon J.-H."/>
        </authorList>
    </citation>
    <scope>NUCLEOTIDE SEQUENCE [LARGE SCALE GENOMIC DNA]</scope>
    <source>
        <strain evidence="2 3">JHPTF-M18</strain>
    </source>
</reference>
<keyword evidence="1" id="KW-0812">Transmembrane</keyword>
<sequence length="332" mass="38553">MKNIVYIVILIPIVIACFSSCARLFGGMSKEKAAKTLTQYLGKHTDQKLGFSNLNRFWNEGNMNPNMFTVEIFDEQIPEIRFGLHFDAKVMKEQDSLSQGSFQELSIQEQYEEFEKDYRIKQSMIVPLKKDGIQLDFNYYSATLQFENKPKPKTLKATISTLMKTMNSNKSHLLSSNYFNFNIQTPQYSSAVLQANTASETEKEDWKLNYFTLNSKAEDYKVIEQTIEAKTTQYLNQLDHKYQMHTASKVFVNTDTFEDAVWIQFLSDKSETDDTIIKRSRAPITAVVFQFFDLETQAIIRTELKPISNVDSFDAYWENIKNKLPFPTSFKI</sequence>
<accession>A0ABS6VYA0</accession>
<gene>
    <name evidence="2" type="ORF">KW502_01970</name>
</gene>
<dbReference type="RefSeq" id="WP_219038853.1">
    <property type="nucleotide sequence ID" value="NZ_JAHWDF010000002.1"/>
</dbReference>
<name>A0ABS6VYA0_9FLAO</name>
<organism evidence="2 3">
    <name type="scientific">Mesonia aestuariivivens</name>
    <dbReference type="NCBI Taxonomy" id="2796128"/>
    <lineage>
        <taxon>Bacteria</taxon>
        <taxon>Pseudomonadati</taxon>
        <taxon>Bacteroidota</taxon>
        <taxon>Flavobacteriia</taxon>
        <taxon>Flavobacteriales</taxon>
        <taxon>Flavobacteriaceae</taxon>
        <taxon>Mesonia</taxon>
    </lineage>
</organism>
<dbReference type="PROSITE" id="PS51257">
    <property type="entry name" value="PROKAR_LIPOPROTEIN"/>
    <property type="match status" value="1"/>
</dbReference>
<evidence type="ECO:0008006" key="4">
    <source>
        <dbReference type="Google" id="ProtNLM"/>
    </source>
</evidence>
<feature type="transmembrane region" description="Helical" evidence="1">
    <location>
        <begin position="6"/>
        <end position="25"/>
    </location>
</feature>
<keyword evidence="1" id="KW-0472">Membrane</keyword>